<proteinExistence type="predicted"/>
<dbReference type="EMBL" id="AGNL01031296">
    <property type="protein sequence ID" value="EJK56480.1"/>
    <property type="molecule type" value="Genomic_DNA"/>
</dbReference>
<evidence type="ECO:0000313" key="3">
    <source>
        <dbReference type="Proteomes" id="UP000266841"/>
    </source>
</evidence>
<accession>K0RU04</accession>
<dbReference type="InterPro" id="IPR004792">
    <property type="entry name" value="BaiN-like"/>
</dbReference>
<comment type="caution">
    <text evidence="2">The sequence shown here is derived from an EMBL/GenBank/DDBJ whole genome shotgun (WGS) entry which is preliminary data.</text>
</comment>
<reference evidence="2 3" key="1">
    <citation type="journal article" date="2012" name="Genome Biol.">
        <title>Genome and low-iron response of an oceanic diatom adapted to chronic iron limitation.</title>
        <authorList>
            <person name="Lommer M."/>
            <person name="Specht M."/>
            <person name="Roy A.S."/>
            <person name="Kraemer L."/>
            <person name="Andreson R."/>
            <person name="Gutowska M.A."/>
            <person name="Wolf J."/>
            <person name="Bergner S.V."/>
            <person name="Schilhabel M.B."/>
            <person name="Klostermeier U.C."/>
            <person name="Beiko R.G."/>
            <person name="Rosenstiel P."/>
            <person name="Hippler M."/>
            <person name="Laroche J."/>
        </authorList>
    </citation>
    <scope>NUCLEOTIDE SEQUENCE [LARGE SCALE GENOMIC DNA]</scope>
    <source>
        <strain evidence="2 3">CCMP1005</strain>
    </source>
</reference>
<dbReference type="Pfam" id="PF03486">
    <property type="entry name" value="HI0933_like"/>
    <property type="match status" value="1"/>
</dbReference>
<sequence>TKRNLSPGGVDLKEVIMSKMESRRVPGLHFCGEVLDVDGVTGGFNFMGCWATGFVAGQSAAAHVVGTETIGKLLSSNSQQRSDCDNTACNHAFSSDPDSNEMNSDVKL</sequence>
<gene>
    <name evidence="2" type="ORF">THAOC_23621</name>
</gene>
<feature type="non-terminal residue" evidence="2">
    <location>
        <position position="1"/>
    </location>
</feature>
<dbReference type="InterPro" id="IPR057661">
    <property type="entry name" value="RsdA/BaiN/AoA(So)_Rossmann"/>
</dbReference>
<dbReference type="InterPro" id="IPR036188">
    <property type="entry name" value="FAD/NAD-bd_sf"/>
</dbReference>
<dbReference type="AlphaFoldDB" id="K0RU04"/>
<dbReference type="Gene3D" id="3.50.50.60">
    <property type="entry name" value="FAD/NAD(P)-binding domain"/>
    <property type="match status" value="1"/>
</dbReference>
<keyword evidence="3" id="KW-1185">Reference proteome</keyword>
<dbReference type="SUPFAM" id="SSF51905">
    <property type="entry name" value="FAD/NAD(P)-binding domain"/>
    <property type="match status" value="1"/>
</dbReference>
<dbReference type="Proteomes" id="UP000266841">
    <property type="component" value="Unassembled WGS sequence"/>
</dbReference>
<evidence type="ECO:0000259" key="1">
    <source>
        <dbReference type="Pfam" id="PF03486"/>
    </source>
</evidence>
<name>K0RU04_THAOC</name>
<dbReference type="PANTHER" id="PTHR42887">
    <property type="entry name" value="OS12G0638800 PROTEIN"/>
    <property type="match status" value="1"/>
</dbReference>
<evidence type="ECO:0000313" key="2">
    <source>
        <dbReference type="EMBL" id="EJK56480.1"/>
    </source>
</evidence>
<protein>
    <recommendedName>
        <fullName evidence="1">RsdA/BaiN/AoA(So)-like Rossmann fold-like domain-containing protein</fullName>
    </recommendedName>
</protein>
<dbReference type="PANTHER" id="PTHR42887:SF2">
    <property type="entry name" value="OS12G0638800 PROTEIN"/>
    <property type="match status" value="1"/>
</dbReference>
<dbReference type="OrthoDB" id="9930022at2759"/>
<feature type="domain" description="RsdA/BaiN/AoA(So)-like Rossmann fold-like" evidence="1">
    <location>
        <begin position="6"/>
        <end position="58"/>
    </location>
</feature>
<organism evidence="2 3">
    <name type="scientific">Thalassiosira oceanica</name>
    <name type="common">Marine diatom</name>
    <dbReference type="NCBI Taxonomy" id="159749"/>
    <lineage>
        <taxon>Eukaryota</taxon>
        <taxon>Sar</taxon>
        <taxon>Stramenopiles</taxon>
        <taxon>Ochrophyta</taxon>
        <taxon>Bacillariophyta</taxon>
        <taxon>Coscinodiscophyceae</taxon>
        <taxon>Thalassiosirophycidae</taxon>
        <taxon>Thalassiosirales</taxon>
        <taxon>Thalassiosiraceae</taxon>
        <taxon>Thalassiosira</taxon>
    </lineage>
</organism>